<organism evidence="10 11">
    <name type="scientific">Pseudolycoriella hygida</name>
    <dbReference type="NCBI Taxonomy" id="35572"/>
    <lineage>
        <taxon>Eukaryota</taxon>
        <taxon>Metazoa</taxon>
        <taxon>Ecdysozoa</taxon>
        <taxon>Arthropoda</taxon>
        <taxon>Hexapoda</taxon>
        <taxon>Insecta</taxon>
        <taxon>Pterygota</taxon>
        <taxon>Neoptera</taxon>
        <taxon>Endopterygota</taxon>
        <taxon>Diptera</taxon>
        <taxon>Nematocera</taxon>
        <taxon>Sciaroidea</taxon>
        <taxon>Sciaridae</taxon>
        <taxon>Pseudolycoriella</taxon>
    </lineage>
</organism>
<feature type="coiled-coil region" evidence="7">
    <location>
        <begin position="347"/>
        <end position="374"/>
    </location>
</feature>
<evidence type="ECO:0000256" key="8">
    <source>
        <dbReference type="SAM" id="MobiDB-lite"/>
    </source>
</evidence>
<feature type="region of interest" description="Disordered" evidence="8">
    <location>
        <begin position="42"/>
        <end position="106"/>
    </location>
</feature>
<evidence type="ECO:0000256" key="5">
    <source>
        <dbReference type="ARBA" id="ARBA00023054"/>
    </source>
</evidence>
<accession>A0A9Q0RXN6</accession>
<reference evidence="10" key="1">
    <citation type="submission" date="2022-07" db="EMBL/GenBank/DDBJ databases">
        <authorList>
            <person name="Trinca V."/>
            <person name="Uliana J.V.C."/>
            <person name="Torres T.T."/>
            <person name="Ward R.J."/>
            <person name="Monesi N."/>
        </authorList>
    </citation>
    <scope>NUCLEOTIDE SEQUENCE</scope>
    <source>
        <strain evidence="10">HSMRA1968</strain>
        <tissue evidence="10">Whole embryos</tissue>
    </source>
</reference>
<proteinExistence type="predicted"/>
<feature type="coiled-coil region" evidence="7">
    <location>
        <begin position="280"/>
        <end position="321"/>
    </location>
</feature>
<comment type="subcellular location">
    <subcellularLocation>
        <location evidence="1">Golgi apparatus membrane</location>
        <topology evidence="1">Single-pass type IV membrane protein</topology>
    </subcellularLocation>
</comment>
<dbReference type="Proteomes" id="UP001151699">
    <property type="component" value="Chromosome C"/>
</dbReference>
<name>A0A9Q0RXN6_9DIPT</name>
<keyword evidence="2 9" id="KW-0812">Transmembrane</keyword>
<dbReference type="EMBL" id="WJQU01000004">
    <property type="protein sequence ID" value="KAJ6636387.1"/>
    <property type="molecule type" value="Genomic_DNA"/>
</dbReference>
<evidence type="ECO:0000313" key="11">
    <source>
        <dbReference type="Proteomes" id="UP001151699"/>
    </source>
</evidence>
<keyword evidence="4" id="KW-0333">Golgi apparatus</keyword>
<keyword evidence="6 9" id="KW-0472">Membrane</keyword>
<dbReference type="InterPro" id="IPR019177">
    <property type="entry name" value="Golgin_subfamily_A_member_5"/>
</dbReference>
<dbReference type="Pfam" id="PF09787">
    <property type="entry name" value="Golgin_A5"/>
    <property type="match status" value="1"/>
</dbReference>
<dbReference type="GO" id="GO:0000301">
    <property type="term" value="P:retrograde transport, vesicle recycling within Golgi"/>
    <property type="evidence" value="ECO:0007669"/>
    <property type="project" value="TreeGrafter"/>
</dbReference>
<evidence type="ECO:0000256" key="3">
    <source>
        <dbReference type="ARBA" id="ARBA00022989"/>
    </source>
</evidence>
<keyword evidence="11" id="KW-1185">Reference proteome</keyword>
<evidence type="ECO:0000256" key="4">
    <source>
        <dbReference type="ARBA" id="ARBA00023034"/>
    </source>
</evidence>
<dbReference type="GO" id="GO:0007030">
    <property type="term" value="P:Golgi organization"/>
    <property type="evidence" value="ECO:0007669"/>
    <property type="project" value="InterPro"/>
</dbReference>
<dbReference type="OrthoDB" id="248903at2759"/>
<dbReference type="GO" id="GO:0000139">
    <property type="term" value="C:Golgi membrane"/>
    <property type="evidence" value="ECO:0007669"/>
    <property type="project" value="UniProtKB-SubCell"/>
</dbReference>
<gene>
    <name evidence="10" type="primary">Golgin84</name>
    <name evidence="10" type="ORF">Bhyg_14977</name>
</gene>
<dbReference type="GO" id="GO:0031985">
    <property type="term" value="C:Golgi cisterna"/>
    <property type="evidence" value="ECO:0007669"/>
    <property type="project" value="TreeGrafter"/>
</dbReference>
<sequence>MSWFTDLAGKAENILNKIDQNAATVLQQSATTKALHSEKEILIDRKPEPSSNTTPIKRTQSAKKLLLKPNPDDDLDDLVSDDRRSVNSMSRGSSSSRAADEATSVIEMPQTSVSSSFLSSMSGTIGFEQELAAMKIVLSEVKLERDDLKAELESVLTQLKAMNKQSLIDELGDKCEQLTAEKEMLADKIENLERSNENYVKSISDLELKLSKSQQSESDLSNKLEWAKRECEQTATELQQYRSRAQSTLQMKDKIIEQLKQKDHASDATISANRINSFEIENLNAEKNALLEEIRVQGEQLEEIRRYVEKLENVQRDQEMEFDKRVNVLNGNLRLEETKWMQYETENKLQMKELSSVKDEMKRLQIEYGNKIREKESELLQLRTKLAQRSSSPQPSFGLEERVQSLTQSLVQKQTSLENITADRNALRIQLEKIETQHRNTMLQLRQQRPQIININDTDDAKAQVPNFLQENPFDTDVARRVKRAYSNLDSMGIRLGVFFRRYPLVRILVIFYVALLHLWVLFVLVTSTPSS</sequence>
<protein>
    <submittedName>
        <fullName evidence="10">Golgin-84</fullName>
    </submittedName>
</protein>
<evidence type="ECO:0000256" key="2">
    <source>
        <dbReference type="ARBA" id="ARBA00022692"/>
    </source>
</evidence>
<evidence type="ECO:0000256" key="9">
    <source>
        <dbReference type="SAM" id="Phobius"/>
    </source>
</evidence>
<dbReference type="PANTHER" id="PTHR13815">
    <property type="entry name" value="GOLGIN-84"/>
    <property type="match status" value="1"/>
</dbReference>
<evidence type="ECO:0000256" key="6">
    <source>
        <dbReference type="ARBA" id="ARBA00023136"/>
    </source>
</evidence>
<dbReference type="AlphaFoldDB" id="A0A9Q0RXN6"/>
<evidence type="ECO:0000256" key="7">
    <source>
        <dbReference type="SAM" id="Coils"/>
    </source>
</evidence>
<keyword evidence="3 9" id="KW-1133">Transmembrane helix</keyword>
<feature type="compositionally biased region" description="Polar residues" evidence="8">
    <location>
        <begin position="49"/>
        <end position="59"/>
    </location>
</feature>
<feature type="compositionally biased region" description="Low complexity" evidence="8">
    <location>
        <begin position="86"/>
        <end position="97"/>
    </location>
</feature>
<feature type="transmembrane region" description="Helical" evidence="9">
    <location>
        <begin position="505"/>
        <end position="526"/>
    </location>
</feature>
<evidence type="ECO:0000256" key="1">
    <source>
        <dbReference type="ARBA" id="ARBA00004409"/>
    </source>
</evidence>
<comment type="caution">
    <text evidence="10">The sequence shown here is derived from an EMBL/GenBank/DDBJ whole genome shotgun (WGS) entry which is preliminary data.</text>
</comment>
<keyword evidence="5 7" id="KW-0175">Coiled coil</keyword>
<dbReference type="PANTHER" id="PTHR13815:SF7">
    <property type="entry name" value="GOLGIN SUBFAMILY A MEMBER 5"/>
    <property type="match status" value="1"/>
</dbReference>
<evidence type="ECO:0000313" key="10">
    <source>
        <dbReference type="EMBL" id="KAJ6636387.1"/>
    </source>
</evidence>
<feature type="coiled-coil region" evidence="7">
    <location>
        <begin position="131"/>
        <end position="244"/>
    </location>
</feature>